<comment type="caution">
    <text evidence="1">The sequence shown here is derived from an EMBL/GenBank/DDBJ whole genome shotgun (WGS) entry which is preliminary data.</text>
</comment>
<evidence type="ECO:0000313" key="1">
    <source>
        <dbReference type="EMBL" id="KAJ7361346.1"/>
    </source>
</evidence>
<protein>
    <recommendedName>
        <fullName evidence="3">Aminoglycoside phosphotransferase domain-containing protein</fullName>
    </recommendedName>
</protein>
<reference evidence="1" key="1">
    <citation type="submission" date="2023-03" db="EMBL/GenBank/DDBJ databases">
        <title>Massive genome expansion in bonnet fungi (Mycena s.s.) driven by repeated elements and novel gene families across ecological guilds.</title>
        <authorList>
            <consortium name="Lawrence Berkeley National Laboratory"/>
            <person name="Harder C.B."/>
            <person name="Miyauchi S."/>
            <person name="Viragh M."/>
            <person name="Kuo A."/>
            <person name="Thoen E."/>
            <person name="Andreopoulos B."/>
            <person name="Lu D."/>
            <person name="Skrede I."/>
            <person name="Drula E."/>
            <person name="Henrissat B."/>
            <person name="Morin E."/>
            <person name="Kohler A."/>
            <person name="Barry K."/>
            <person name="LaButti K."/>
            <person name="Morin E."/>
            <person name="Salamov A."/>
            <person name="Lipzen A."/>
            <person name="Mereny Z."/>
            <person name="Hegedus B."/>
            <person name="Baldrian P."/>
            <person name="Stursova M."/>
            <person name="Weitz H."/>
            <person name="Taylor A."/>
            <person name="Grigoriev I.V."/>
            <person name="Nagy L.G."/>
            <person name="Martin F."/>
            <person name="Kauserud H."/>
        </authorList>
    </citation>
    <scope>NUCLEOTIDE SEQUENCE</scope>
    <source>
        <strain evidence="1">CBHHK002</strain>
    </source>
</reference>
<accession>A0AAD7AKB4</accession>
<organism evidence="1 2">
    <name type="scientific">Mycena albidolilacea</name>
    <dbReference type="NCBI Taxonomy" id="1033008"/>
    <lineage>
        <taxon>Eukaryota</taxon>
        <taxon>Fungi</taxon>
        <taxon>Dikarya</taxon>
        <taxon>Basidiomycota</taxon>
        <taxon>Agaricomycotina</taxon>
        <taxon>Agaricomycetes</taxon>
        <taxon>Agaricomycetidae</taxon>
        <taxon>Agaricales</taxon>
        <taxon>Marasmiineae</taxon>
        <taxon>Mycenaceae</taxon>
        <taxon>Mycena</taxon>
    </lineage>
</organism>
<dbReference type="SUPFAM" id="SSF56112">
    <property type="entry name" value="Protein kinase-like (PK-like)"/>
    <property type="match status" value="1"/>
</dbReference>
<dbReference type="Proteomes" id="UP001218218">
    <property type="component" value="Unassembled WGS sequence"/>
</dbReference>
<dbReference type="AlphaFoldDB" id="A0AAD7AKB4"/>
<dbReference type="InterPro" id="IPR011009">
    <property type="entry name" value="Kinase-like_dom_sf"/>
</dbReference>
<evidence type="ECO:0000313" key="2">
    <source>
        <dbReference type="Proteomes" id="UP001218218"/>
    </source>
</evidence>
<dbReference type="EMBL" id="JARIHO010000005">
    <property type="protein sequence ID" value="KAJ7361346.1"/>
    <property type="molecule type" value="Genomic_DNA"/>
</dbReference>
<evidence type="ECO:0008006" key="3">
    <source>
        <dbReference type="Google" id="ProtNLM"/>
    </source>
</evidence>
<sequence length="284" mass="30691">MSQVKPVILADCRPVNLPPPDNIVKLCREAGYDVSGIPLIDESRGVASAWVKYGWSVTMGEALTQDWVGQALNASPDAAVRIPAVYLAFEHSGLGYIVMEYIDGSVCDDSDALRVAAAVECLIHVKSPTSTPGPVGGGPIKHRFFVEWSSSVTYSTVQLLEDHVNGILKNMGVSHRVSFNDEALCLCPCDLNRTNFKKGLQGKVVALDFGDTCFLPPSFFAFAIAAAEDRFTRLLAQYVKYPASSNLEAMLHASYYLVPFGTNNIGVPSSLKPKPSQRTSAQSS</sequence>
<name>A0AAD7AKB4_9AGAR</name>
<gene>
    <name evidence="1" type="ORF">DFH08DRAFT_843835</name>
</gene>
<keyword evidence="2" id="KW-1185">Reference proteome</keyword>
<proteinExistence type="predicted"/>